<evidence type="ECO:0000313" key="3">
    <source>
        <dbReference type="Proteomes" id="UP000776651"/>
    </source>
</evidence>
<name>A0ABS7JI19_9SPHN</name>
<keyword evidence="3" id="KW-1185">Reference proteome</keyword>
<accession>A0ABS7JI19</accession>
<feature type="compositionally biased region" description="Basic and acidic residues" evidence="1">
    <location>
        <begin position="22"/>
        <end position="57"/>
    </location>
</feature>
<feature type="region of interest" description="Disordered" evidence="1">
    <location>
        <begin position="1"/>
        <end position="57"/>
    </location>
</feature>
<proteinExistence type="predicted"/>
<evidence type="ECO:0000313" key="2">
    <source>
        <dbReference type="EMBL" id="MBX7489670.1"/>
    </source>
</evidence>
<protein>
    <submittedName>
        <fullName evidence="2">Uncharacterized protein</fullName>
    </submittedName>
</protein>
<feature type="compositionally biased region" description="Basic and acidic residues" evidence="1">
    <location>
        <begin position="1"/>
        <end position="16"/>
    </location>
</feature>
<reference evidence="2 3" key="1">
    <citation type="submission" date="2021-08" db="EMBL/GenBank/DDBJ databases">
        <title>Comparative Genomics Analysis of the Genus Qipengyuania Reveals Extensive Genetic Diversity and Metabolic Versatility, Including the Description of Fifteen Novel Species.</title>
        <authorList>
            <person name="Liu Y."/>
        </authorList>
    </citation>
    <scope>NUCLEOTIDE SEQUENCE [LARGE SCALE GENOMIC DNA]</scope>
    <source>
        <strain evidence="2 3">GH25</strain>
    </source>
</reference>
<dbReference type="Proteomes" id="UP000776651">
    <property type="component" value="Unassembled WGS sequence"/>
</dbReference>
<sequence>MGQDNRKHPDEGGAKERHPKREKSDKNPALKEEDRQALKNQSKADPEDYPDRGVKPA</sequence>
<comment type="caution">
    <text evidence="2">The sequence shown here is derived from an EMBL/GenBank/DDBJ whole genome shotgun (WGS) entry which is preliminary data.</text>
</comment>
<organism evidence="2 3">
    <name type="scientific">Qipengyuania pacifica</name>
    <dbReference type="NCBI Taxonomy" id="2860199"/>
    <lineage>
        <taxon>Bacteria</taxon>
        <taxon>Pseudomonadati</taxon>
        <taxon>Pseudomonadota</taxon>
        <taxon>Alphaproteobacteria</taxon>
        <taxon>Sphingomonadales</taxon>
        <taxon>Erythrobacteraceae</taxon>
        <taxon>Qipengyuania</taxon>
    </lineage>
</organism>
<evidence type="ECO:0000256" key="1">
    <source>
        <dbReference type="SAM" id="MobiDB-lite"/>
    </source>
</evidence>
<gene>
    <name evidence="2" type="ORF">K3177_14205</name>
</gene>
<dbReference type="EMBL" id="JAIGNQ010000004">
    <property type="protein sequence ID" value="MBX7489670.1"/>
    <property type="molecule type" value="Genomic_DNA"/>
</dbReference>
<dbReference type="RefSeq" id="WP_221598759.1">
    <property type="nucleotide sequence ID" value="NZ_JAIGNQ010000004.1"/>
</dbReference>